<dbReference type="Gene3D" id="2.180.10.10">
    <property type="entry name" value="RHS repeat-associated core"/>
    <property type="match status" value="2"/>
</dbReference>
<feature type="region of interest" description="Disordered" evidence="2">
    <location>
        <begin position="1386"/>
        <end position="1439"/>
    </location>
</feature>
<evidence type="ECO:0000256" key="1">
    <source>
        <dbReference type="ARBA" id="ARBA00022729"/>
    </source>
</evidence>
<keyword evidence="1" id="KW-0732">Signal</keyword>
<dbReference type="Pfam" id="PF12256">
    <property type="entry name" value="TcdB_toxin_midN"/>
    <property type="match status" value="1"/>
</dbReference>
<dbReference type="PANTHER" id="PTHR32305">
    <property type="match status" value="1"/>
</dbReference>
<protein>
    <submittedName>
        <fullName evidence="4">Rhs family protein</fullName>
    </submittedName>
</protein>
<dbReference type="InterPro" id="IPR013517">
    <property type="entry name" value="FG-GAP"/>
</dbReference>
<dbReference type="EMBL" id="AUZY01000728">
    <property type="protein sequence ID" value="EQD77572.1"/>
    <property type="molecule type" value="Genomic_DNA"/>
</dbReference>
<reference evidence="4" key="2">
    <citation type="journal article" date="2014" name="ISME J.">
        <title>Microbial stratification in low pH oxic and suboxic macroscopic growths along an acid mine drainage.</title>
        <authorList>
            <person name="Mendez-Garcia C."/>
            <person name="Mesa V."/>
            <person name="Sprenger R.R."/>
            <person name="Richter M."/>
            <person name="Diez M.S."/>
            <person name="Solano J."/>
            <person name="Bargiela R."/>
            <person name="Golyshina O.V."/>
            <person name="Manteca A."/>
            <person name="Ramos J.L."/>
            <person name="Gallego J.R."/>
            <person name="Llorente I."/>
            <person name="Martins Dos Santos V.A."/>
            <person name="Jensen O.N."/>
            <person name="Pelaez A.I."/>
            <person name="Sanchez J."/>
            <person name="Ferrer M."/>
        </authorList>
    </citation>
    <scope>NUCLEOTIDE SEQUENCE</scope>
</reference>
<dbReference type="PROSITE" id="PS50853">
    <property type="entry name" value="FN3"/>
    <property type="match status" value="1"/>
</dbReference>
<dbReference type="Pfam" id="PF22352">
    <property type="entry name" value="K319L-like_PKD"/>
    <property type="match status" value="1"/>
</dbReference>
<comment type="caution">
    <text evidence="4">The sequence shown here is derived from an EMBL/GenBank/DDBJ whole genome shotgun (WGS) entry which is preliminary data.</text>
</comment>
<dbReference type="InterPro" id="IPR036116">
    <property type="entry name" value="FN3_sf"/>
</dbReference>
<dbReference type="PANTHER" id="PTHR32305:SF15">
    <property type="entry name" value="PROTEIN RHSA-RELATED"/>
    <property type="match status" value="1"/>
</dbReference>
<name>T1C6C6_9ZZZZ</name>
<feature type="non-terminal residue" evidence="4">
    <location>
        <position position="1"/>
    </location>
</feature>
<evidence type="ECO:0000313" key="4">
    <source>
        <dbReference type="EMBL" id="EQD77572.1"/>
    </source>
</evidence>
<organism evidence="4">
    <name type="scientific">mine drainage metagenome</name>
    <dbReference type="NCBI Taxonomy" id="410659"/>
    <lineage>
        <taxon>unclassified sequences</taxon>
        <taxon>metagenomes</taxon>
        <taxon>ecological metagenomes</taxon>
    </lineage>
</organism>
<dbReference type="SUPFAM" id="SSF49265">
    <property type="entry name" value="Fibronectin type III"/>
    <property type="match status" value="1"/>
</dbReference>
<dbReference type="InterPro" id="IPR006530">
    <property type="entry name" value="YD"/>
</dbReference>
<dbReference type="InterPro" id="IPR050708">
    <property type="entry name" value="T6SS_VgrG/RHS"/>
</dbReference>
<dbReference type="InterPro" id="IPR022045">
    <property type="entry name" value="TcdB_toxin_mid/N"/>
</dbReference>
<dbReference type="Pfam" id="PF13517">
    <property type="entry name" value="FG-GAP_3"/>
    <property type="match status" value="1"/>
</dbReference>
<feature type="compositionally biased region" description="Low complexity" evidence="2">
    <location>
        <begin position="1411"/>
        <end position="1432"/>
    </location>
</feature>
<dbReference type="InterPro" id="IPR028994">
    <property type="entry name" value="Integrin_alpha_N"/>
</dbReference>
<dbReference type="Gene3D" id="2.60.40.10">
    <property type="entry name" value="Immunoglobulins"/>
    <property type="match status" value="2"/>
</dbReference>
<dbReference type="NCBIfam" id="TIGR01643">
    <property type="entry name" value="YD_repeat_2x"/>
    <property type="match status" value="3"/>
</dbReference>
<reference evidence="4" key="1">
    <citation type="submission" date="2013-08" db="EMBL/GenBank/DDBJ databases">
        <authorList>
            <person name="Mendez C."/>
            <person name="Richter M."/>
            <person name="Ferrer M."/>
            <person name="Sanchez J."/>
        </authorList>
    </citation>
    <scope>NUCLEOTIDE SEQUENCE</scope>
</reference>
<sequence length="1755" mass="180275">NLTYNIPSVGTPELASVDQFDAGGTCLPPTTFSYTSPQTGFSGTPLSLTGYIPEPAYVYPVAGNGRTDLIYNTSGSQGDWNVILPGPSGAPEGIGTGFPTGVAPNQATVFDMADNGTDDFLFPVSGYKFEIVQWVATGDPHFAEVSTPLSYFGGTDPMPVAADVASDGYPWLFFKYNGTLWYYANNSGTFVSSAVNTGYAVNASTQLTPIAFRHGQVGLYIGAQDCDISPSSSAPCAQAVGVLTWDRATDSLERWAVPDQGTVAFLDLNGDGLDDEMAFNNGQWQVYMNEGGGAFVLEQYWTPSSAPSSANWSVLDYNGNGQADLLVPCQNGTWQVLSWAGYDGTEVLINDLQVSIPGASASTVVAVDSMDYTGKGTGDMLVGLAGLEENWQVYEHAGSGSPTRGEQLVGITNGLGVGISIGYGSLAASPASGTGSWYESTTANTECDTCASGADAGSVRSFEGPLYVVTSVVTSPVAGSPVTTNYQYRAARLDRDGRGFLGFARTVITNSLGYETATDYETAFPYTGMPLDQSYVGPAGKLILQDNVLAQEPAATGAIFPYAATSTKTGFSLASGQSDQVTTTTTGYDGYGNATSITTTIQNPVTGESATTATANAYTNDTGYWCLGRLTSATVTQSTAAGAMSRSSSYVYGSGKQCVLDSETSEPGIPALAWTKTFTHDTYGNVTEVAVSGPSFATRTTFTSYDPDGRFVVSTTDALGLTTSDTVNALGEDTSITGPNGDAVTKSYDGFGRLTGSAGPWPGASTARTYAWCNGGCADGRAAYAVTTSGPGVPTVTTDYDHHGRVILTERQAYGGNTVDQVTYYDPFGRPYLTTTPYFAGSAPCWVWHRYDARGRVDETVRAADGTQCSSAVVPPPGAPPAGYSDIVSVSRAAGTVTTDDNGRTTVTVTGVRGHVLQETDPMGGITTYGYDALGDLVAQKTPVGAVTTYVYDAAGHRIGLSSVTNGTWSYGYDALGELVGQTDPTGNTITQSYNAGGDLVSRTVADASTGTTTTSTWTYGTSAPDAGRLVEVSNGTNYTRTLAYDAEGAVTAETTAIDGVAYTESRTYTGLGQLASVTYPPVPDPTIYGVKPVAEASASPTTLTSAGTVTLDGSGSTDPDSGTTLGYEWSEQSGPVQVSISDATSAVADVSLDVNGTYVFQLTVGDGYQSDSTTVSVTVAIPPGVPGTPGVSPNPSDNGEYTVSWGALGNVSSYTLEQSANGGAFSAVYSGSGTSWSPASPEPNGSYGYEVQACNSTGCGALSGVATETVNETPGAPGTPTMKDPAGRYAGANYWVTWTAPTYGQVTAYEFEESGYESFSSGNTLTVSGPPVEETFGSAGATHWYRVQACHASDCGPWSGALEVIDPTGSGGGSCPTCGPSPKVVTAPTSGTAAPDTAASDTGQSGGATPGTTTPSVTGSSTSSATVSPATSAPPPAGGWQLVVTYGYDGIGDLTEVYGPDPTHPYWALAGVDAAGQVTEATEAGGADTVSRSYDAATGELLETGVEDGTSWIFHEGYGYDIYGERVSREDLVTGASERYGYNADARLVEAETTVGGVTVETLSASYDAVGNLQSKTGLGGTIGYTYGSDPDQVSAVTGSGSDPGVVAGGLSYDAAGRMTAGLGLTVGYDGRGLATEVTSGSGTGIFRYTPGGGLESEEVGNESVWEMDGGLVRAVVHADGEDSFRESVVVGGEVIGILTSRSNGTSGFTYLFRGGLGSVEAYGDAAGAGEGAVSYTPFGRLRTETDWETLAPT</sequence>
<evidence type="ECO:0000256" key="2">
    <source>
        <dbReference type="SAM" id="MobiDB-lite"/>
    </source>
</evidence>
<evidence type="ECO:0000259" key="3">
    <source>
        <dbReference type="PROSITE" id="PS50853"/>
    </source>
</evidence>
<dbReference type="InterPro" id="IPR035986">
    <property type="entry name" value="PKD_dom_sf"/>
</dbReference>
<dbReference type="InterPro" id="IPR013783">
    <property type="entry name" value="Ig-like_fold"/>
</dbReference>
<accession>T1C6C6</accession>
<dbReference type="InterPro" id="IPR031325">
    <property type="entry name" value="RHS_repeat"/>
</dbReference>
<proteinExistence type="predicted"/>
<dbReference type="Pfam" id="PF05593">
    <property type="entry name" value="RHS_repeat"/>
    <property type="match status" value="2"/>
</dbReference>
<dbReference type="SUPFAM" id="SSF49299">
    <property type="entry name" value="PKD domain"/>
    <property type="match status" value="1"/>
</dbReference>
<gene>
    <name evidence="4" type="ORF">B1B_00993</name>
</gene>
<feature type="domain" description="Fibronectin type-III" evidence="3">
    <location>
        <begin position="1186"/>
        <end position="1274"/>
    </location>
</feature>
<dbReference type="SUPFAM" id="SSF69318">
    <property type="entry name" value="Integrin alpha N-terminal domain"/>
    <property type="match status" value="1"/>
</dbReference>
<dbReference type="InterPro" id="IPR003961">
    <property type="entry name" value="FN3_dom"/>
</dbReference>
<feature type="non-terminal residue" evidence="4">
    <location>
        <position position="1755"/>
    </location>
</feature>